<gene>
    <name evidence="2" type="ORF">BE18_18180</name>
</gene>
<feature type="domain" description="Sulfatase-modifying factor enzyme-like" evidence="1">
    <location>
        <begin position="67"/>
        <end position="322"/>
    </location>
</feature>
<dbReference type="Pfam" id="PF03781">
    <property type="entry name" value="FGE-sulfatase"/>
    <property type="match status" value="1"/>
</dbReference>
<dbReference type="AlphaFoldDB" id="A0A150S4G4"/>
<comment type="caution">
    <text evidence="2">The sequence shown here is derived from an EMBL/GenBank/DDBJ whole genome shotgun (WGS) entry which is preliminary data.</text>
</comment>
<evidence type="ECO:0000313" key="2">
    <source>
        <dbReference type="EMBL" id="KYF87975.1"/>
    </source>
</evidence>
<dbReference type="InterPro" id="IPR016187">
    <property type="entry name" value="CTDL_fold"/>
</dbReference>
<dbReference type="InterPro" id="IPR005532">
    <property type="entry name" value="SUMF_dom"/>
</dbReference>
<dbReference type="EMBL" id="JEMC01002403">
    <property type="protein sequence ID" value="KYF87975.1"/>
    <property type="molecule type" value="Genomic_DNA"/>
</dbReference>
<protein>
    <recommendedName>
        <fullName evidence="1">Sulfatase-modifying factor enzyme-like domain-containing protein</fullName>
    </recommendedName>
</protein>
<evidence type="ECO:0000259" key="1">
    <source>
        <dbReference type="Pfam" id="PF03781"/>
    </source>
</evidence>
<dbReference type="Gene3D" id="3.90.1580.10">
    <property type="entry name" value="paralog of FGE (formylglycine-generating enzyme)"/>
    <property type="match status" value="1"/>
</dbReference>
<sequence length="324" mass="34287">MCLPGVGCTTVVGLDKPYHPIEDQGGGGGGGGGGGVETGSRCAGLPATCGPKEDESCCASELVVGGTFNRSNDPAFPATVSDFQLDRFEVTLGRFRAFVDAYPGSRPAPGAGEHPLVAGSGWDAEWEDRLPPDRAELLKGLFCDSEETAWAWTDEPGANERLPMNCVSWYMAFAFCAWDGGRLPTEAELGYAAAGGAEQRPYPWSTSPDDETLDRDHAVYACIGSDVAGCVIEDLPPVGSKSPQGDGLFKQADLAGGMWEWTLDYHGDYPPECVDCAVTTGGTERVMRGGGWRSAAEALHLSTRDQRVPTTRTVGIGVRCAREP</sequence>
<dbReference type="GO" id="GO:0120147">
    <property type="term" value="F:formylglycine-generating oxidase activity"/>
    <property type="evidence" value="ECO:0007669"/>
    <property type="project" value="TreeGrafter"/>
</dbReference>
<dbReference type="PANTHER" id="PTHR23150:SF19">
    <property type="entry name" value="FORMYLGLYCINE-GENERATING ENZYME"/>
    <property type="match status" value="1"/>
</dbReference>
<dbReference type="SUPFAM" id="SSF56436">
    <property type="entry name" value="C-type lectin-like"/>
    <property type="match status" value="1"/>
</dbReference>
<proteinExistence type="predicted"/>
<accession>A0A150S4G4</accession>
<reference evidence="2 3" key="1">
    <citation type="submission" date="2014-02" db="EMBL/GenBank/DDBJ databases">
        <title>The small core and large imbalanced accessory genome model reveals a collaborative survival strategy of Sorangium cellulosum strains in nature.</title>
        <authorList>
            <person name="Han K."/>
            <person name="Peng R."/>
            <person name="Blom J."/>
            <person name="Li Y.-Z."/>
        </authorList>
    </citation>
    <scope>NUCLEOTIDE SEQUENCE [LARGE SCALE GENOMIC DNA]</scope>
    <source>
        <strain evidence="2 3">So0149</strain>
    </source>
</reference>
<dbReference type="InterPro" id="IPR042095">
    <property type="entry name" value="SUMF_sf"/>
</dbReference>
<dbReference type="InterPro" id="IPR051043">
    <property type="entry name" value="Sulfatase_Mod_Factor_Kinase"/>
</dbReference>
<name>A0A150S4G4_SORCE</name>
<evidence type="ECO:0000313" key="3">
    <source>
        <dbReference type="Proteomes" id="UP000075515"/>
    </source>
</evidence>
<dbReference type="PANTHER" id="PTHR23150">
    <property type="entry name" value="SULFATASE MODIFYING FACTOR 1, 2"/>
    <property type="match status" value="1"/>
</dbReference>
<organism evidence="2 3">
    <name type="scientific">Sorangium cellulosum</name>
    <name type="common">Polyangium cellulosum</name>
    <dbReference type="NCBI Taxonomy" id="56"/>
    <lineage>
        <taxon>Bacteria</taxon>
        <taxon>Pseudomonadati</taxon>
        <taxon>Myxococcota</taxon>
        <taxon>Polyangia</taxon>
        <taxon>Polyangiales</taxon>
        <taxon>Polyangiaceae</taxon>
        <taxon>Sorangium</taxon>
    </lineage>
</organism>
<dbReference type="Proteomes" id="UP000075515">
    <property type="component" value="Unassembled WGS sequence"/>
</dbReference>